<keyword evidence="2" id="KW-1185">Reference proteome</keyword>
<dbReference type="AlphaFoldDB" id="A0AAZ1WZE0"/>
<proteinExistence type="predicted"/>
<reference evidence="2" key="1">
    <citation type="submission" date="2020-03" db="EMBL/GenBank/DDBJ databases">
        <title>Evolution of repeat sequences and sex chromosomes of tilapia species revealed by chromosome-level genomes.</title>
        <authorList>
            <person name="Xu L."/>
            <person name="Tao W."/>
            <person name="Wang D."/>
            <person name="Zhou Q."/>
        </authorList>
    </citation>
    <scope>NUCLEOTIDE SEQUENCE [LARGE SCALE GENOMIC DNA]</scope>
    <source>
        <strain evidence="2">Israel</strain>
    </source>
</reference>
<protein>
    <submittedName>
        <fullName evidence="1">Uncharacterized protein</fullName>
    </submittedName>
</protein>
<sequence>MSVCWSVHYFSPHENRKSLYKHQSIYPINDTTTTMKHAADSIMVWPIWLTIINHTINFELWQQILKKTIRTSVFSDVFLMWFCCVLQTTPGVF</sequence>
<reference evidence="1" key="3">
    <citation type="submission" date="2025-09" db="UniProtKB">
        <authorList>
            <consortium name="Ensembl"/>
        </authorList>
    </citation>
    <scope>IDENTIFICATION</scope>
</reference>
<name>A0AAZ1WZE0_OREAU</name>
<evidence type="ECO:0000313" key="1">
    <source>
        <dbReference type="Ensembl" id="ENSOABP00000060804.1"/>
    </source>
</evidence>
<dbReference type="Ensembl" id="ENSOABT00000084575.1">
    <property type="protein sequence ID" value="ENSOABP00000060804.1"/>
    <property type="gene ID" value="ENSOABG00000031071.1"/>
</dbReference>
<organism evidence="1 2">
    <name type="scientific">Oreochromis aureus</name>
    <name type="common">Israeli tilapia</name>
    <name type="synonym">Chromis aureus</name>
    <dbReference type="NCBI Taxonomy" id="47969"/>
    <lineage>
        <taxon>Eukaryota</taxon>
        <taxon>Metazoa</taxon>
        <taxon>Chordata</taxon>
        <taxon>Craniata</taxon>
        <taxon>Vertebrata</taxon>
        <taxon>Euteleostomi</taxon>
        <taxon>Actinopterygii</taxon>
        <taxon>Neopterygii</taxon>
        <taxon>Teleostei</taxon>
        <taxon>Neoteleostei</taxon>
        <taxon>Acanthomorphata</taxon>
        <taxon>Ovalentaria</taxon>
        <taxon>Cichlomorphae</taxon>
        <taxon>Cichliformes</taxon>
        <taxon>Cichlidae</taxon>
        <taxon>African cichlids</taxon>
        <taxon>Pseudocrenilabrinae</taxon>
        <taxon>Oreochromini</taxon>
        <taxon>Oreochromis</taxon>
    </lineage>
</organism>
<reference evidence="1" key="2">
    <citation type="submission" date="2025-08" db="UniProtKB">
        <authorList>
            <consortium name="Ensembl"/>
        </authorList>
    </citation>
    <scope>IDENTIFICATION</scope>
</reference>
<evidence type="ECO:0000313" key="2">
    <source>
        <dbReference type="Proteomes" id="UP000472276"/>
    </source>
</evidence>
<dbReference type="Proteomes" id="UP000472276">
    <property type="component" value="Unassembled WGS sequence"/>
</dbReference>
<accession>A0AAZ1WZE0</accession>